<accession>A0A2T7NNJ1</accession>
<evidence type="ECO:0000256" key="9">
    <source>
        <dbReference type="ARBA" id="ARBA00023157"/>
    </source>
</evidence>
<reference evidence="13 14" key="1">
    <citation type="submission" date="2018-04" db="EMBL/GenBank/DDBJ databases">
        <title>The genome of golden apple snail Pomacea canaliculata provides insight into stress tolerance and invasive adaptation.</title>
        <authorList>
            <person name="Liu C."/>
            <person name="Liu B."/>
            <person name="Ren Y."/>
            <person name="Zhang Y."/>
            <person name="Wang H."/>
            <person name="Li S."/>
            <person name="Jiang F."/>
            <person name="Yin L."/>
            <person name="Zhang G."/>
            <person name="Qian W."/>
            <person name="Fan W."/>
        </authorList>
    </citation>
    <scope>NUCLEOTIDE SEQUENCE [LARGE SCALE GENOMIC DNA]</scope>
    <source>
        <strain evidence="13">SZHN2017</strain>
        <tissue evidence="13">Muscle</tissue>
    </source>
</reference>
<keyword evidence="4" id="KW-0645">Protease</keyword>
<keyword evidence="14" id="KW-1185">Reference proteome</keyword>
<dbReference type="InterPro" id="IPR024079">
    <property type="entry name" value="MetalloPept_cat_dom_sf"/>
</dbReference>
<keyword evidence="9" id="KW-1015">Disulfide bond</keyword>
<dbReference type="EMBL" id="PZQS01000010">
    <property type="protein sequence ID" value="PVD22712.1"/>
    <property type="molecule type" value="Genomic_DNA"/>
</dbReference>
<feature type="domain" description="Peptidase M12B" evidence="12">
    <location>
        <begin position="99"/>
        <end position="305"/>
    </location>
</feature>
<evidence type="ECO:0000256" key="4">
    <source>
        <dbReference type="ARBA" id="ARBA00022670"/>
    </source>
</evidence>
<keyword evidence="10" id="KW-0325">Glycoprotein</keyword>
<feature type="binding site" evidence="11">
    <location>
        <position position="255"/>
    </location>
    <ligand>
        <name>Zn(2+)</name>
        <dbReference type="ChEBI" id="CHEBI:29105"/>
        <note>catalytic</note>
    </ligand>
</feature>
<keyword evidence="7 11" id="KW-0862">Zinc</keyword>
<dbReference type="GO" id="GO:0006508">
    <property type="term" value="P:proteolysis"/>
    <property type="evidence" value="ECO:0007669"/>
    <property type="project" value="UniProtKB-KW"/>
</dbReference>
<name>A0A2T7NNJ1_POMCA</name>
<feature type="binding site" evidence="11">
    <location>
        <position position="251"/>
    </location>
    <ligand>
        <name>Zn(2+)</name>
        <dbReference type="ChEBI" id="CHEBI:29105"/>
        <note>catalytic</note>
    </ligand>
</feature>
<keyword evidence="3" id="KW-0272">Extracellular matrix</keyword>
<dbReference type="Gene3D" id="3.40.390.10">
    <property type="entry name" value="Collagenase (Catalytic Domain)"/>
    <property type="match status" value="1"/>
</dbReference>
<comment type="subcellular location">
    <subcellularLocation>
        <location evidence="1">Secreted</location>
        <location evidence="1">Extracellular space</location>
        <location evidence="1">Extracellular matrix</location>
    </subcellularLocation>
</comment>
<evidence type="ECO:0000256" key="2">
    <source>
        <dbReference type="ARBA" id="ARBA00022525"/>
    </source>
</evidence>
<keyword evidence="8" id="KW-0482">Metalloprotease</keyword>
<evidence type="ECO:0000313" key="13">
    <source>
        <dbReference type="EMBL" id="PVD22712.1"/>
    </source>
</evidence>
<protein>
    <recommendedName>
        <fullName evidence="12">Peptidase M12B domain-containing protein</fullName>
    </recommendedName>
</protein>
<comment type="caution">
    <text evidence="13">The sequence shown here is derived from an EMBL/GenBank/DDBJ whole genome shotgun (WGS) entry which is preliminary data.</text>
</comment>
<dbReference type="OrthoDB" id="10035764at2759"/>
<keyword evidence="2" id="KW-0964">Secreted</keyword>
<keyword evidence="6" id="KW-0378">Hydrolase</keyword>
<feature type="binding site" evidence="11">
    <location>
        <position position="261"/>
    </location>
    <ligand>
        <name>Zn(2+)</name>
        <dbReference type="ChEBI" id="CHEBI:29105"/>
        <note>catalytic</note>
    </ligand>
</feature>
<evidence type="ECO:0000256" key="7">
    <source>
        <dbReference type="ARBA" id="ARBA00022833"/>
    </source>
</evidence>
<dbReference type="STRING" id="400727.A0A2T7NNJ1"/>
<dbReference type="PROSITE" id="PS50215">
    <property type="entry name" value="ADAM_MEPRO"/>
    <property type="match status" value="1"/>
</dbReference>
<dbReference type="SUPFAM" id="SSF55486">
    <property type="entry name" value="Metalloproteases ('zincins'), catalytic domain"/>
    <property type="match status" value="1"/>
</dbReference>
<dbReference type="PANTHER" id="PTHR13723:SF311">
    <property type="entry name" value="ADAM CYSTEINE-RICH DOMAIN-CONTAINING PROTEIN"/>
    <property type="match status" value="1"/>
</dbReference>
<evidence type="ECO:0000259" key="12">
    <source>
        <dbReference type="PROSITE" id="PS50215"/>
    </source>
</evidence>
<dbReference type="AlphaFoldDB" id="A0A2T7NNJ1"/>
<evidence type="ECO:0000256" key="10">
    <source>
        <dbReference type="ARBA" id="ARBA00023180"/>
    </source>
</evidence>
<dbReference type="GO" id="GO:0030198">
    <property type="term" value="P:extracellular matrix organization"/>
    <property type="evidence" value="ECO:0007669"/>
    <property type="project" value="TreeGrafter"/>
</dbReference>
<gene>
    <name evidence="13" type="ORF">C0Q70_15968</name>
</gene>
<evidence type="ECO:0000256" key="6">
    <source>
        <dbReference type="ARBA" id="ARBA00022801"/>
    </source>
</evidence>
<organism evidence="13 14">
    <name type="scientific">Pomacea canaliculata</name>
    <name type="common">Golden apple snail</name>
    <dbReference type="NCBI Taxonomy" id="400727"/>
    <lineage>
        <taxon>Eukaryota</taxon>
        <taxon>Metazoa</taxon>
        <taxon>Spiralia</taxon>
        <taxon>Lophotrochozoa</taxon>
        <taxon>Mollusca</taxon>
        <taxon>Gastropoda</taxon>
        <taxon>Caenogastropoda</taxon>
        <taxon>Architaenioglossa</taxon>
        <taxon>Ampullarioidea</taxon>
        <taxon>Ampullariidae</taxon>
        <taxon>Pomacea</taxon>
    </lineage>
</organism>
<evidence type="ECO:0000256" key="5">
    <source>
        <dbReference type="ARBA" id="ARBA00022723"/>
    </source>
</evidence>
<dbReference type="FunFam" id="3.40.390.10:FF:000001">
    <property type="entry name" value="A disintegrin and metalloproteinase with thrombospondin motifs 1"/>
    <property type="match status" value="1"/>
</dbReference>
<comment type="caution">
    <text evidence="11">Lacks conserved residue(s) required for the propagation of feature annotation.</text>
</comment>
<dbReference type="GO" id="GO:0046872">
    <property type="term" value="F:metal ion binding"/>
    <property type="evidence" value="ECO:0007669"/>
    <property type="project" value="UniProtKB-KW"/>
</dbReference>
<dbReference type="InterPro" id="IPR050439">
    <property type="entry name" value="ADAMTS_ADAMTS-like"/>
</dbReference>
<evidence type="ECO:0000256" key="8">
    <source>
        <dbReference type="ARBA" id="ARBA00023049"/>
    </source>
</evidence>
<dbReference type="PANTHER" id="PTHR13723">
    <property type="entry name" value="ADAMTS A DISINTEGRIN AND METALLOPROTEASE WITH THROMBOSPONDIN MOTIFS PROTEASE"/>
    <property type="match status" value="1"/>
</dbReference>
<evidence type="ECO:0000313" key="14">
    <source>
        <dbReference type="Proteomes" id="UP000245119"/>
    </source>
</evidence>
<dbReference type="GO" id="GO:0031012">
    <property type="term" value="C:extracellular matrix"/>
    <property type="evidence" value="ECO:0007669"/>
    <property type="project" value="TreeGrafter"/>
</dbReference>
<feature type="active site" evidence="11">
    <location>
        <position position="252"/>
    </location>
</feature>
<keyword evidence="5 11" id="KW-0479">Metal-binding</keyword>
<dbReference type="InterPro" id="IPR001590">
    <property type="entry name" value="Peptidase_M12B"/>
</dbReference>
<evidence type="ECO:0000256" key="1">
    <source>
        <dbReference type="ARBA" id="ARBA00004498"/>
    </source>
</evidence>
<evidence type="ECO:0000256" key="3">
    <source>
        <dbReference type="ARBA" id="ARBA00022530"/>
    </source>
</evidence>
<proteinExistence type="predicted"/>
<dbReference type="CDD" id="cd04273">
    <property type="entry name" value="ZnMc_ADAMTS_like"/>
    <property type="match status" value="1"/>
</dbReference>
<evidence type="ECO:0000256" key="11">
    <source>
        <dbReference type="PROSITE-ProRule" id="PRU00276"/>
    </source>
</evidence>
<sequence>MYILRITIFCLEYGVFSTDIDDFFVEPLWNHTNVVGIEGHPHLVYPRSAMKVGDIRAHCGVSVLKPSRRPFTWPIIRQVSRKVTASRRHRERRSVSTEKHVETLVVVDKKLIDYHRQYSDIQQADGLTPYVLTIMNIVAKLYQDPSIGNAISIVVTRLIFLTADDVTRLRFNHHADKSLDSFCRWQDQLNKQSAVNHHDNAVLLTRYDICTYKNEPCGTLGLAPVEGMCESGRSCNINEDIGLASAFIIAHEIGHNFGMHHDGAGNTCGLPDYEPARIMAARLTKDTSPFQWSSCSQRYVTDFLE</sequence>
<dbReference type="GO" id="GO:0004222">
    <property type="term" value="F:metalloendopeptidase activity"/>
    <property type="evidence" value="ECO:0007669"/>
    <property type="project" value="InterPro"/>
</dbReference>
<dbReference type="Pfam" id="PF01421">
    <property type="entry name" value="Reprolysin"/>
    <property type="match status" value="1"/>
</dbReference>
<dbReference type="Proteomes" id="UP000245119">
    <property type="component" value="Linkage Group LG10"/>
</dbReference>